<dbReference type="AlphaFoldDB" id="A0A1V9XE58"/>
<dbReference type="Gene3D" id="3.30.70.360">
    <property type="match status" value="1"/>
</dbReference>
<evidence type="ECO:0000313" key="6">
    <source>
        <dbReference type="EMBL" id="OQR71814.1"/>
    </source>
</evidence>
<gene>
    <name evidence="6" type="ORF">BIW11_10760</name>
</gene>
<dbReference type="GO" id="GO:0006508">
    <property type="term" value="P:proteolysis"/>
    <property type="evidence" value="ECO:0007669"/>
    <property type="project" value="UniProtKB-KW"/>
</dbReference>
<dbReference type="PANTHER" id="PTHR43270:SF4">
    <property type="entry name" value="CARNOSINE DIPEPTIDASE 2, ISOFORM A"/>
    <property type="match status" value="1"/>
</dbReference>
<dbReference type="Pfam" id="PF07687">
    <property type="entry name" value="M20_dimer"/>
    <property type="match status" value="1"/>
</dbReference>
<keyword evidence="2" id="KW-0645">Protease</keyword>
<evidence type="ECO:0000313" key="7">
    <source>
        <dbReference type="Proteomes" id="UP000192247"/>
    </source>
</evidence>
<comment type="caution">
    <text evidence="6">The sequence shown here is derived from an EMBL/GenBank/DDBJ whole genome shotgun (WGS) entry which is preliminary data.</text>
</comment>
<evidence type="ECO:0000256" key="1">
    <source>
        <dbReference type="ARBA" id="ARBA00006247"/>
    </source>
</evidence>
<dbReference type="STRING" id="418985.A0A1V9XE58"/>
<evidence type="ECO:0000259" key="5">
    <source>
        <dbReference type="Pfam" id="PF07687"/>
    </source>
</evidence>
<dbReference type="InterPro" id="IPR051458">
    <property type="entry name" value="Cyt/Met_Dipeptidase"/>
</dbReference>
<dbReference type="InterPro" id="IPR001261">
    <property type="entry name" value="ArgE/DapE_CS"/>
</dbReference>
<keyword evidence="7" id="KW-1185">Reference proteome</keyword>
<comment type="similarity">
    <text evidence="1">Belongs to the peptidase M20A family.</text>
</comment>
<protein>
    <submittedName>
        <fullName evidence="6">Cytosolic non-specific dipeptidase-like</fullName>
    </submittedName>
</protein>
<dbReference type="CDD" id="cd05676">
    <property type="entry name" value="M20_dipept_like_CNDP"/>
    <property type="match status" value="1"/>
</dbReference>
<dbReference type="GO" id="GO:0008233">
    <property type="term" value="F:peptidase activity"/>
    <property type="evidence" value="ECO:0007669"/>
    <property type="project" value="UniProtKB-KW"/>
</dbReference>
<dbReference type="OrthoDB" id="7832001at2759"/>
<dbReference type="PANTHER" id="PTHR43270">
    <property type="entry name" value="BETA-ALA-HIS DIPEPTIDASE"/>
    <property type="match status" value="1"/>
</dbReference>
<dbReference type="InterPro" id="IPR011650">
    <property type="entry name" value="Peptidase_M20_dimer"/>
</dbReference>
<evidence type="ECO:0000256" key="2">
    <source>
        <dbReference type="ARBA" id="ARBA00022670"/>
    </source>
</evidence>
<dbReference type="Gene3D" id="3.40.630.10">
    <property type="entry name" value="Zn peptidases"/>
    <property type="match status" value="1"/>
</dbReference>
<dbReference type="InParanoid" id="A0A1V9XE58"/>
<dbReference type="SUPFAM" id="SSF53187">
    <property type="entry name" value="Zn-dependent exopeptidases"/>
    <property type="match status" value="1"/>
</dbReference>
<organism evidence="6 7">
    <name type="scientific">Tropilaelaps mercedesae</name>
    <dbReference type="NCBI Taxonomy" id="418985"/>
    <lineage>
        <taxon>Eukaryota</taxon>
        <taxon>Metazoa</taxon>
        <taxon>Ecdysozoa</taxon>
        <taxon>Arthropoda</taxon>
        <taxon>Chelicerata</taxon>
        <taxon>Arachnida</taxon>
        <taxon>Acari</taxon>
        <taxon>Parasitiformes</taxon>
        <taxon>Mesostigmata</taxon>
        <taxon>Gamasina</taxon>
        <taxon>Dermanyssoidea</taxon>
        <taxon>Laelapidae</taxon>
        <taxon>Tropilaelaps</taxon>
    </lineage>
</organism>
<dbReference type="EMBL" id="MNPL01013431">
    <property type="protein sequence ID" value="OQR71814.1"/>
    <property type="molecule type" value="Genomic_DNA"/>
</dbReference>
<name>A0A1V9XE58_9ACAR</name>
<evidence type="ECO:0000256" key="3">
    <source>
        <dbReference type="ARBA" id="ARBA00022723"/>
    </source>
</evidence>
<dbReference type="Pfam" id="PF01546">
    <property type="entry name" value="Peptidase_M20"/>
    <property type="match status" value="1"/>
</dbReference>
<reference evidence="6 7" key="1">
    <citation type="journal article" date="2017" name="Gigascience">
        <title>Draft genome of the honey bee ectoparasitic mite, Tropilaelaps mercedesae, is shaped by the parasitic life history.</title>
        <authorList>
            <person name="Dong X."/>
            <person name="Armstrong S.D."/>
            <person name="Xia D."/>
            <person name="Makepeace B.L."/>
            <person name="Darby A.C."/>
            <person name="Kadowaki T."/>
        </authorList>
    </citation>
    <scope>NUCLEOTIDE SEQUENCE [LARGE SCALE GENOMIC DNA]</scope>
    <source>
        <strain evidence="6">Wuxi-XJTLU</strain>
    </source>
</reference>
<proteinExistence type="inferred from homology"/>
<sequence length="369" mass="41197">MLCEDGWDTEPFVLTEKNGNLYGRGATDDKGPVLGWLHAIEAYQATNTPLPVNLKFCFEGMEESNSEGLDELLYSMKGQDFFTKVDYVCISDNYWLGTKKPCLTYGLRGISYFGIEIECAEKDLHSGVFGGSVHEAMNDLVWVMSQLTDVNNKILIPGIMDDVVPLTPEEQKLYEEIDFDLAEYQKTIGCSKLVHHGKKSECLQSRWRYPSLSIHGVEGAFYGSGTKTVIPRKVVGKFSIRLVPNQDPTKIGRIVVDYLNELWGKRGSSNKFRSFVLGEGRPWMSLPFHPNFQAGARATKKVYGVEPDFTREGGSIPVTLTLEEVTGKNVLLLPMGQADDGAHSQNEKISKRNYIEGTKLLAAYLNEVA</sequence>
<dbReference type="GO" id="GO:0046872">
    <property type="term" value="F:metal ion binding"/>
    <property type="evidence" value="ECO:0007669"/>
    <property type="project" value="UniProtKB-KW"/>
</dbReference>
<keyword evidence="3" id="KW-0479">Metal-binding</keyword>
<evidence type="ECO:0000256" key="4">
    <source>
        <dbReference type="ARBA" id="ARBA00022801"/>
    </source>
</evidence>
<keyword evidence="4" id="KW-0378">Hydrolase</keyword>
<accession>A0A1V9XE58</accession>
<feature type="domain" description="Peptidase M20 dimerisation" evidence="5">
    <location>
        <begin position="107"/>
        <end position="262"/>
    </location>
</feature>
<dbReference type="PROSITE" id="PS00759">
    <property type="entry name" value="ARGE_DAPE_CPG2_2"/>
    <property type="match status" value="1"/>
</dbReference>
<dbReference type="InterPro" id="IPR002933">
    <property type="entry name" value="Peptidase_M20"/>
</dbReference>
<dbReference type="Proteomes" id="UP000192247">
    <property type="component" value="Unassembled WGS sequence"/>
</dbReference>
<dbReference type="FunCoup" id="A0A1V9XE58">
    <property type="interactions" value="1031"/>
</dbReference>